<reference evidence="5" key="1">
    <citation type="submission" date="2021-02" db="EMBL/GenBank/DDBJ databases">
        <authorList>
            <person name="Nowell W R."/>
        </authorList>
    </citation>
    <scope>NUCLEOTIDE SEQUENCE</scope>
</reference>
<organism evidence="5 6">
    <name type="scientific">Rotaria sordida</name>
    <dbReference type="NCBI Taxonomy" id="392033"/>
    <lineage>
        <taxon>Eukaryota</taxon>
        <taxon>Metazoa</taxon>
        <taxon>Spiralia</taxon>
        <taxon>Gnathifera</taxon>
        <taxon>Rotifera</taxon>
        <taxon>Eurotatoria</taxon>
        <taxon>Bdelloidea</taxon>
        <taxon>Philodinida</taxon>
        <taxon>Philodinidae</taxon>
        <taxon>Rotaria</taxon>
    </lineage>
</organism>
<evidence type="ECO:0000313" key="1">
    <source>
        <dbReference type="EMBL" id="CAF1201100.1"/>
    </source>
</evidence>
<evidence type="ECO:0000313" key="6">
    <source>
        <dbReference type="Proteomes" id="UP000663823"/>
    </source>
</evidence>
<dbReference type="Proteomes" id="UP000663874">
    <property type="component" value="Unassembled WGS sequence"/>
</dbReference>
<dbReference type="EMBL" id="CAJNOU010004931">
    <property type="protein sequence ID" value="CAF1460363.1"/>
    <property type="molecule type" value="Genomic_DNA"/>
</dbReference>
<dbReference type="EMBL" id="CAJOBE010001350">
    <property type="protein sequence ID" value="CAF3736400.1"/>
    <property type="molecule type" value="Genomic_DNA"/>
</dbReference>
<dbReference type="Proteomes" id="UP000663864">
    <property type="component" value="Unassembled WGS sequence"/>
</dbReference>
<dbReference type="AlphaFoldDB" id="A0A819QFW1"/>
<dbReference type="Proteomes" id="UP000663889">
    <property type="component" value="Unassembled WGS sequence"/>
</dbReference>
<evidence type="ECO:0000313" key="3">
    <source>
        <dbReference type="EMBL" id="CAF1460363.1"/>
    </source>
</evidence>
<dbReference type="EMBL" id="CAJNOO010004714">
    <property type="protein sequence ID" value="CAF1391564.1"/>
    <property type="molecule type" value="Genomic_DNA"/>
</dbReference>
<gene>
    <name evidence="4" type="ORF">FNK824_LOCUS11415</name>
    <name evidence="5" type="ORF">OTI717_LOCUS30480</name>
    <name evidence="2" type="ORF">RFH988_LOCUS34363</name>
    <name evidence="3" type="ORF">SEV965_LOCUS34130</name>
    <name evidence="1" type="ORF">ZHD862_LOCUS22847</name>
</gene>
<dbReference type="OrthoDB" id="10575859at2759"/>
<comment type="caution">
    <text evidence="5">The sequence shown here is derived from an EMBL/GenBank/DDBJ whole genome shotgun (WGS) entry which is preliminary data.</text>
</comment>
<name>A0A819QFW1_9BILA</name>
<dbReference type="EMBL" id="CAJOAX010008202">
    <property type="protein sequence ID" value="CAF4027913.1"/>
    <property type="molecule type" value="Genomic_DNA"/>
</dbReference>
<dbReference type="Proteomes" id="UP000663882">
    <property type="component" value="Unassembled WGS sequence"/>
</dbReference>
<evidence type="ECO:0000313" key="4">
    <source>
        <dbReference type="EMBL" id="CAF3736400.1"/>
    </source>
</evidence>
<dbReference type="Proteomes" id="UP000663823">
    <property type="component" value="Unassembled WGS sequence"/>
</dbReference>
<accession>A0A819QFW1</accession>
<proteinExistence type="predicted"/>
<evidence type="ECO:0000313" key="2">
    <source>
        <dbReference type="EMBL" id="CAF1391564.1"/>
    </source>
</evidence>
<sequence length="121" mass="14360">MEKNPIDLWRIDWIKDFYVNKEMSNIEGIDMIQEFYELARTDLIYLIKAYTAETEYYRLLNLHLAITNATPLGRSIDEEGSRWCQLRDLVGFIVSHDNMKPFIFKGLVFHTMHLTQEELAV</sequence>
<dbReference type="EMBL" id="CAJNOT010001448">
    <property type="protein sequence ID" value="CAF1201100.1"/>
    <property type="molecule type" value="Genomic_DNA"/>
</dbReference>
<protein>
    <submittedName>
        <fullName evidence="5">Uncharacterized protein</fullName>
    </submittedName>
</protein>
<evidence type="ECO:0000313" key="5">
    <source>
        <dbReference type="EMBL" id="CAF4027913.1"/>
    </source>
</evidence>